<dbReference type="InterPro" id="IPR006094">
    <property type="entry name" value="Oxid_FAD_bind_N"/>
</dbReference>
<dbReference type="InterPro" id="IPR027417">
    <property type="entry name" value="P-loop_NTPase"/>
</dbReference>
<reference evidence="7" key="2">
    <citation type="submission" date="2023-05" db="EMBL/GenBank/DDBJ databases">
        <authorList>
            <consortium name="Lawrence Berkeley National Laboratory"/>
            <person name="Steindorff A."/>
            <person name="Hensen N."/>
            <person name="Bonometti L."/>
            <person name="Westerberg I."/>
            <person name="Brannstrom I.O."/>
            <person name="Guillou S."/>
            <person name="Cros-Aarteil S."/>
            <person name="Calhoun S."/>
            <person name="Haridas S."/>
            <person name="Kuo A."/>
            <person name="Mondo S."/>
            <person name="Pangilinan J."/>
            <person name="Riley R."/>
            <person name="Labutti K."/>
            <person name="Andreopoulos B."/>
            <person name="Lipzen A."/>
            <person name="Chen C."/>
            <person name="Yanf M."/>
            <person name="Daum C."/>
            <person name="Ng V."/>
            <person name="Clum A."/>
            <person name="Ohm R."/>
            <person name="Martin F."/>
            <person name="Silar P."/>
            <person name="Natvig D."/>
            <person name="Lalanne C."/>
            <person name="Gautier V."/>
            <person name="Ament-Velasquez S.L."/>
            <person name="Kruys A."/>
            <person name="Hutchinson M.I."/>
            <person name="Powell A.J."/>
            <person name="Barry K."/>
            <person name="Miller A.N."/>
            <person name="Grigoriev I.V."/>
            <person name="Debuchy R."/>
            <person name="Gladieux P."/>
            <person name="Thoren M.H."/>
            <person name="Johannesson H."/>
        </authorList>
    </citation>
    <scope>NUCLEOTIDE SEQUENCE</scope>
    <source>
        <strain evidence="7">CBS 123565</strain>
    </source>
</reference>
<evidence type="ECO:0000256" key="3">
    <source>
        <dbReference type="ARBA" id="ARBA00022827"/>
    </source>
</evidence>
<dbReference type="InterPro" id="IPR000836">
    <property type="entry name" value="PRTase_dom"/>
</dbReference>
<protein>
    <recommendedName>
        <fullName evidence="6">FAD-binding PCMH-type domain-containing protein</fullName>
    </recommendedName>
</protein>
<evidence type="ECO:0000313" key="7">
    <source>
        <dbReference type="EMBL" id="KAK4135794.1"/>
    </source>
</evidence>
<dbReference type="PANTHER" id="PTHR42973:SF25">
    <property type="entry name" value="PHOSPHOMEVALONATE KINASE"/>
    <property type="match status" value="1"/>
</dbReference>
<keyword evidence="4" id="KW-0560">Oxidoreductase</keyword>
<accession>A0AAN6UN28</accession>
<dbReference type="Pfam" id="PF00156">
    <property type="entry name" value="Pribosyltran"/>
    <property type="match status" value="1"/>
</dbReference>
<feature type="domain" description="FAD-binding PCMH-type" evidence="6">
    <location>
        <begin position="327"/>
        <end position="518"/>
    </location>
</feature>
<dbReference type="InterPro" id="IPR029057">
    <property type="entry name" value="PRTase-like"/>
</dbReference>
<dbReference type="GO" id="GO:0071949">
    <property type="term" value="F:FAD binding"/>
    <property type="evidence" value="ECO:0007669"/>
    <property type="project" value="InterPro"/>
</dbReference>
<sequence length="1188" mass="125450">MATLDALKLALRQKHDAMTAPSSPKQPLSDAQYSAGFDTLLRSSGWTTYQDFIIPQLSQLLGPLFDSRAHISVLEIGPGPQTVLAHLPTHQQDKITQYTAFEPNQLFASRLKLSLCTPADNDNDNDNDNPSSPLPSLTRPPTIHPTNIPPNPTITPPSQKKQTFDLILLCHSMYGMHPKRPILQHALHHLHTTHTHDTLALVVVVHRGTALPLDSGTALLPHHTAVSLTGAIRVPADDDGALDRLAPFIAGFVAPDAAVRGAWRGVCRALGRRGGKGGAELVFAEPNVMVAFSRYAGTALSELSRGVVELGVAAGGVVVVVKNREARRHCPAAVVRPGGVREVQECVWWARRNGVGLTVVGGGHGGQCLWPGVVAVDMGAFDRASVVAAAEGAGAGTGTGALVVAGAGCKTGDIIRTAMAAGLTVPLGARPSVGAGLWLQGGIGHLARLHGLACDAVVGAVVVSVESGQLLCVGCVPSQHRPAGAVECRNDDDLLWAIRGGGTNFGIVVSVTFKAYAAPTYLVRNWFAPLGDRLESQAKLNEFDKSVARQLPRNCSADAYLYADNNCLHLGVTIFESTTANGSETPMPTRVSEILGQPASSEVVDSVGVFDSEMYMSGLHGGHGGGKTSSFKRCLFLKDIGQARIADALMQAVEARPTPLCYLHLLHGGGAVNDVPADDTAFGCRDWDFACVITGVWPRDQDGTEAAAAAVRWVYRIAGQLLPLSSGAYGADLGPDPRDAALAAKAFGPNLARLARLKHDLDPRRMLAYACPLPRAPMEPKLIILVTGESGAGKDYCADVWASEFTDNNFTARVVSIGDTTRREYAAATGADLGRLLEDRVYKEQHRPALTSFFHDQQQQRPRLPQEHFLKAVYSAAGADVLLITGMKDEAPVAAFAHLVPDSRLIEVRVEASPETRLHRRRLPDTHTATIITSNTTNPLPAPPTFTFPNNAPTPLASYTFATISLLPLLHPSLTHLTTLARPIPDFPTPGITFRHVLNIAQAPYGLALCSRLLQQHVQSHVQQTQQTPQTQQAPQIACVVSVEAGGWVFASALAAGTGVPLVLVRAAGRLPAPVVGGVGKGVSHISGVGRGVGAGDTGVEGKEGDGIEMGVGAVPGGDGRVVVVDDVLATGRTLCAVLRLLGEAGVDPQRLGVVVVAEFPTHRGRELLRRAGFGGVDVRSLLVFGGV</sequence>
<comment type="similarity">
    <text evidence="1">Belongs to the oxygen-dependent FAD-linked oxidoreductase family.</text>
</comment>
<dbReference type="GO" id="GO:0004631">
    <property type="term" value="F:phosphomevalonate kinase activity"/>
    <property type="evidence" value="ECO:0007669"/>
    <property type="project" value="InterPro"/>
</dbReference>
<dbReference type="SUPFAM" id="SSF52540">
    <property type="entry name" value="P-loop containing nucleoside triphosphate hydrolases"/>
    <property type="match status" value="1"/>
</dbReference>
<dbReference type="AlphaFoldDB" id="A0AAN6UN28"/>
<keyword evidence="3" id="KW-0274">FAD</keyword>
<dbReference type="Pfam" id="PF01565">
    <property type="entry name" value="FAD_binding_4"/>
    <property type="match status" value="1"/>
</dbReference>
<feature type="compositionally biased region" description="Low complexity" evidence="5">
    <location>
        <begin position="128"/>
        <end position="146"/>
    </location>
</feature>
<evidence type="ECO:0000256" key="4">
    <source>
        <dbReference type="ARBA" id="ARBA00023002"/>
    </source>
</evidence>
<evidence type="ECO:0000313" key="8">
    <source>
        <dbReference type="Proteomes" id="UP001304895"/>
    </source>
</evidence>
<evidence type="ECO:0000256" key="2">
    <source>
        <dbReference type="ARBA" id="ARBA00022630"/>
    </source>
</evidence>
<name>A0AAN6UN28_9PEZI</name>
<keyword evidence="2" id="KW-0285">Flavoprotein</keyword>
<evidence type="ECO:0000259" key="6">
    <source>
        <dbReference type="PROSITE" id="PS51387"/>
    </source>
</evidence>
<reference evidence="7" key="1">
    <citation type="journal article" date="2023" name="Mol. Phylogenet. Evol.">
        <title>Genome-scale phylogeny and comparative genomics of the fungal order Sordariales.</title>
        <authorList>
            <person name="Hensen N."/>
            <person name="Bonometti L."/>
            <person name="Westerberg I."/>
            <person name="Brannstrom I.O."/>
            <person name="Guillou S."/>
            <person name="Cros-Aarteil S."/>
            <person name="Calhoun S."/>
            <person name="Haridas S."/>
            <person name="Kuo A."/>
            <person name="Mondo S."/>
            <person name="Pangilinan J."/>
            <person name="Riley R."/>
            <person name="LaButti K."/>
            <person name="Andreopoulos B."/>
            <person name="Lipzen A."/>
            <person name="Chen C."/>
            <person name="Yan M."/>
            <person name="Daum C."/>
            <person name="Ng V."/>
            <person name="Clum A."/>
            <person name="Steindorff A."/>
            <person name="Ohm R.A."/>
            <person name="Martin F."/>
            <person name="Silar P."/>
            <person name="Natvig D.O."/>
            <person name="Lalanne C."/>
            <person name="Gautier V."/>
            <person name="Ament-Velasquez S.L."/>
            <person name="Kruys A."/>
            <person name="Hutchinson M.I."/>
            <person name="Powell A.J."/>
            <person name="Barry K."/>
            <person name="Miller A.N."/>
            <person name="Grigoriev I.V."/>
            <person name="Debuchy R."/>
            <person name="Gladieux P."/>
            <person name="Hiltunen Thoren M."/>
            <person name="Johannesson H."/>
        </authorList>
    </citation>
    <scope>NUCLEOTIDE SEQUENCE</scope>
    <source>
        <strain evidence="7">CBS 123565</strain>
    </source>
</reference>
<dbReference type="CDD" id="cd06223">
    <property type="entry name" value="PRTases_typeI"/>
    <property type="match status" value="1"/>
</dbReference>
<dbReference type="SUPFAM" id="SSF56176">
    <property type="entry name" value="FAD-binding/transporter-associated domain-like"/>
    <property type="match status" value="1"/>
</dbReference>
<dbReference type="InterPro" id="IPR036318">
    <property type="entry name" value="FAD-bd_PCMH-like_sf"/>
</dbReference>
<proteinExistence type="inferred from homology"/>
<dbReference type="PROSITE" id="PS00862">
    <property type="entry name" value="OX2_COVAL_FAD"/>
    <property type="match status" value="1"/>
</dbReference>
<feature type="region of interest" description="Disordered" evidence="5">
    <location>
        <begin position="118"/>
        <end position="158"/>
    </location>
</feature>
<dbReference type="InterPro" id="IPR005919">
    <property type="entry name" value="Pmev_kin_anim"/>
</dbReference>
<dbReference type="InterPro" id="IPR050416">
    <property type="entry name" value="FAD-linked_Oxidoreductase"/>
</dbReference>
<evidence type="ECO:0000256" key="1">
    <source>
        <dbReference type="ARBA" id="ARBA00005466"/>
    </source>
</evidence>
<dbReference type="Gene3D" id="3.30.465.10">
    <property type="match status" value="1"/>
</dbReference>
<dbReference type="InterPro" id="IPR016166">
    <property type="entry name" value="FAD-bd_PCMH"/>
</dbReference>
<evidence type="ECO:0000256" key="5">
    <source>
        <dbReference type="SAM" id="MobiDB-lite"/>
    </source>
</evidence>
<dbReference type="PROSITE" id="PS51387">
    <property type="entry name" value="FAD_PCMH"/>
    <property type="match status" value="1"/>
</dbReference>
<dbReference type="Gene3D" id="3.40.50.150">
    <property type="entry name" value="Vaccinia Virus protein VP39"/>
    <property type="match status" value="1"/>
</dbReference>
<dbReference type="PANTHER" id="PTHR42973">
    <property type="entry name" value="BINDING OXIDOREDUCTASE, PUTATIVE (AFU_ORTHOLOGUE AFUA_1G17690)-RELATED"/>
    <property type="match status" value="1"/>
</dbReference>
<dbReference type="InterPro" id="IPR006093">
    <property type="entry name" value="Oxy_OxRdtase_FAD_BS"/>
</dbReference>
<keyword evidence="8" id="KW-1185">Reference proteome</keyword>
<comment type="caution">
    <text evidence="7">The sequence shown here is derived from an EMBL/GenBank/DDBJ whole genome shotgun (WGS) entry which is preliminary data.</text>
</comment>
<dbReference type="GO" id="GO:0016491">
    <property type="term" value="F:oxidoreductase activity"/>
    <property type="evidence" value="ECO:0007669"/>
    <property type="project" value="UniProtKB-KW"/>
</dbReference>
<dbReference type="Gene3D" id="3.40.50.300">
    <property type="entry name" value="P-loop containing nucleotide triphosphate hydrolases"/>
    <property type="match status" value="1"/>
</dbReference>
<dbReference type="EMBL" id="MU853405">
    <property type="protein sequence ID" value="KAK4135794.1"/>
    <property type="molecule type" value="Genomic_DNA"/>
</dbReference>
<dbReference type="Gene3D" id="3.40.462.20">
    <property type="match status" value="1"/>
</dbReference>
<dbReference type="Gene3D" id="3.40.50.2020">
    <property type="match status" value="1"/>
</dbReference>
<dbReference type="GO" id="GO:0005737">
    <property type="term" value="C:cytoplasm"/>
    <property type="evidence" value="ECO:0007669"/>
    <property type="project" value="InterPro"/>
</dbReference>
<dbReference type="InterPro" id="IPR029063">
    <property type="entry name" value="SAM-dependent_MTases_sf"/>
</dbReference>
<dbReference type="InterPro" id="IPR016169">
    <property type="entry name" value="FAD-bd_PCMH_sub2"/>
</dbReference>
<organism evidence="7 8">
    <name type="scientific">Trichocladium antarcticum</name>
    <dbReference type="NCBI Taxonomy" id="1450529"/>
    <lineage>
        <taxon>Eukaryota</taxon>
        <taxon>Fungi</taxon>
        <taxon>Dikarya</taxon>
        <taxon>Ascomycota</taxon>
        <taxon>Pezizomycotina</taxon>
        <taxon>Sordariomycetes</taxon>
        <taxon>Sordariomycetidae</taxon>
        <taxon>Sordariales</taxon>
        <taxon>Chaetomiaceae</taxon>
        <taxon>Trichocladium</taxon>
    </lineage>
</organism>
<dbReference type="GO" id="GO:0006695">
    <property type="term" value="P:cholesterol biosynthetic process"/>
    <property type="evidence" value="ECO:0007669"/>
    <property type="project" value="InterPro"/>
</dbReference>
<dbReference type="SUPFAM" id="SSF53271">
    <property type="entry name" value="PRTase-like"/>
    <property type="match status" value="1"/>
</dbReference>
<dbReference type="Pfam" id="PF04275">
    <property type="entry name" value="P-mevalo_kinase"/>
    <property type="match status" value="1"/>
</dbReference>
<dbReference type="Proteomes" id="UP001304895">
    <property type="component" value="Unassembled WGS sequence"/>
</dbReference>
<gene>
    <name evidence="7" type="ORF">BT67DRAFT_461453</name>
</gene>